<feature type="active site" description="O-(5'-phospho-DNA)-tyrosine intermediate" evidence="8">
    <location>
        <position position="307"/>
    </location>
</feature>
<evidence type="ECO:0000256" key="1">
    <source>
        <dbReference type="ARBA" id="ARBA00000213"/>
    </source>
</evidence>
<feature type="site" description="Interaction with DNA" evidence="8">
    <location>
        <position position="143"/>
    </location>
</feature>
<feature type="domain" description="Toprim" evidence="9">
    <location>
        <begin position="3"/>
        <end position="118"/>
    </location>
</feature>
<keyword evidence="3" id="KW-0479">Metal-binding</keyword>
<evidence type="ECO:0000259" key="10">
    <source>
        <dbReference type="PROSITE" id="PS52039"/>
    </source>
</evidence>
<dbReference type="PROSITE" id="PS52039">
    <property type="entry name" value="TOPO_IA_2"/>
    <property type="match status" value="1"/>
</dbReference>
<dbReference type="InterPro" id="IPR003601">
    <property type="entry name" value="Topo_IA_2"/>
</dbReference>
<proteinExistence type="inferred from homology"/>
<keyword evidence="7 8" id="KW-0413">Isomerase</keyword>
<dbReference type="SMART" id="SM00493">
    <property type="entry name" value="TOPRIM"/>
    <property type="match status" value="1"/>
</dbReference>
<organism evidence="11 12">
    <name type="scientific">Solimonas terrae</name>
    <dbReference type="NCBI Taxonomy" id="1396819"/>
    <lineage>
        <taxon>Bacteria</taxon>
        <taxon>Pseudomonadati</taxon>
        <taxon>Pseudomonadota</taxon>
        <taxon>Gammaproteobacteria</taxon>
        <taxon>Nevskiales</taxon>
        <taxon>Nevskiaceae</taxon>
        <taxon>Solimonas</taxon>
    </lineage>
</organism>
<comment type="function">
    <text evidence="8">Releases the supercoiling and torsional tension of DNA, which is introduced during the DNA replication and transcription, by transiently cleaving and rejoining one strand of the DNA duplex. Introduces a single-strand break via transesterification at a target site in duplex DNA. The scissile phosphodiester is attacked by the catalytic tyrosine of the enzyme, resulting in the formation of a DNA-(5'-phosphotyrosyl)-enzyme intermediate and the expulsion of a 3'-OH DNA strand. The free DNA strand then undergoes passage around the unbroken strand, thus removing DNA supercoils. Finally, in the religation step, the DNA 3'-OH attacks the covalent intermediate to expel the active-site tyrosine and restore the DNA phosphodiester backbone.</text>
</comment>
<evidence type="ECO:0000259" key="9">
    <source>
        <dbReference type="PROSITE" id="PS50880"/>
    </source>
</evidence>
<dbReference type="AlphaFoldDB" id="A0A6M2BQM4"/>
<comment type="caution">
    <text evidence="11">The sequence shown here is derived from an EMBL/GenBank/DDBJ whole genome shotgun (WGS) entry which is preliminary data.</text>
</comment>
<dbReference type="CDD" id="cd00186">
    <property type="entry name" value="TOP1Ac"/>
    <property type="match status" value="1"/>
</dbReference>
<dbReference type="Gene3D" id="2.70.20.10">
    <property type="entry name" value="Topoisomerase I, domain 3"/>
    <property type="match status" value="1"/>
</dbReference>
<feature type="site" description="Interaction with DNA" evidence="8">
    <location>
        <position position="512"/>
    </location>
</feature>
<dbReference type="GO" id="GO:0003917">
    <property type="term" value="F:DNA topoisomerase type I (single strand cut, ATP-independent) activity"/>
    <property type="evidence" value="ECO:0007669"/>
    <property type="project" value="UniProtKB-UniRule"/>
</dbReference>
<evidence type="ECO:0000256" key="6">
    <source>
        <dbReference type="ARBA" id="ARBA00023125"/>
    </source>
</evidence>
<comment type="catalytic activity">
    <reaction evidence="1 8">
        <text>ATP-independent breakage of single-stranded DNA, followed by passage and rejoining.</text>
        <dbReference type="EC" id="5.6.2.1"/>
    </reaction>
</comment>
<evidence type="ECO:0000256" key="2">
    <source>
        <dbReference type="ARBA" id="ARBA00009446"/>
    </source>
</evidence>
<dbReference type="InterPro" id="IPR034149">
    <property type="entry name" value="TOPRIM_TopoI"/>
</dbReference>
<dbReference type="HAMAP" id="MF_00952">
    <property type="entry name" value="Topoisom_1_prok"/>
    <property type="match status" value="1"/>
</dbReference>
<feature type="region of interest" description="Interaction with DNA" evidence="8">
    <location>
        <begin position="167"/>
        <end position="172"/>
    </location>
</feature>
<dbReference type="SUPFAM" id="SSF56712">
    <property type="entry name" value="Prokaryotic type I DNA topoisomerase"/>
    <property type="match status" value="1"/>
</dbReference>
<dbReference type="InterPro" id="IPR025589">
    <property type="entry name" value="Toprim_C_rpt"/>
</dbReference>
<dbReference type="GO" id="GO:0046872">
    <property type="term" value="F:metal ion binding"/>
    <property type="evidence" value="ECO:0007669"/>
    <property type="project" value="UniProtKB-KW"/>
</dbReference>
<keyword evidence="4" id="KW-0460">Magnesium</keyword>
<dbReference type="InterPro" id="IPR013824">
    <property type="entry name" value="Topo_IA_cen_sub1"/>
</dbReference>
<comment type="caution">
    <text evidence="8">Lacks conserved residue(s) required for the propagation of feature annotation.</text>
</comment>
<keyword evidence="6 8" id="KW-0238">DNA-binding</keyword>
<evidence type="ECO:0000256" key="8">
    <source>
        <dbReference type="HAMAP-Rule" id="MF_00952"/>
    </source>
</evidence>
<dbReference type="PANTHER" id="PTHR42785:SF1">
    <property type="entry name" value="DNA TOPOISOMERASE"/>
    <property type="match status" value="1"/>
</dbReference>
<evidence type="ECO:0000256" key="3">
    <source>
        <dbReference type="ARBA" id="ARBA00022723"/>
    </source>
</evidence>
<reference evidence="11 12" key="1">
    <citation type="journal article" date="2014" name="Int. J. Syst. Evol. Microbiol.">
        <title>Solimonas terrae sp. nov., isolated from soil.</title>
        <authorList>
            <person name="Kim S.J."/>
            <person name="Moon J.Y."/>
            <person name="Weon H.Y."/>
            <person name="Ahn J.H."/>
            <person name="Chen W.M."/>
            <person name="Kwon S.W."/>
        </authorList>
    </citation>
    <scope>NUCLEOTIDE SEQUENCE [LARGE SCALE GENOMIC DNA]</scope>
    <source>
        <strain evidence="11 12">KIS83-12</strain>
    </source>
</reference>
<dbReference type="PRINTS" id="PR00417">
    <property type="entry name" value="PRTPISMRASEI"/>
</dbReference>
<evidence type="ECO:0000256" key="7">
    <source>
        <dbReference type="ARBA" id="ARBA00023235"/>
    </source>
</evidence>
<evidence type="ECO:0000313" key="11">
    <source>
        <dbReference type="EMBL" id="NGY04758.1"/>
    </source>
</evidence>
<dbReference type="InterPro" id="IPR003602">
    <property type="entry name" value="Topo_IA_DNA-bd_dom"/>
</dbReference>
<dbReference type="GO" id="GO:0003677">
    <property type="term" value="F:DNA binding"/>
    <property type="evidence" value="ECO:0007669"/>
    <property type="project" value="UniProtKB-KW"/>
</dbReference>
<dbReference type="PANTHER" id="PTHR42785">
    <property type="entry name" value="DNA TOPOISOMERASE, TYPE IA, CORE"/>
    <property type="match status" value="1"/>
</dbReference>
<feature type="site" description="Interaction with DNA" evidence="8">
    <location>
        <position position="147"/>
    </location>
</feature>
<comment type="subunit">
    <text evidence="8">Monomer.</text>
</comment>
<sequence>MSKNLVIVESPAKAKTIKKYLGKDFEVLASYGHVRDLVPKDGAVDVTHGFDMKYQIIDRNEKHVRAIVSALKDADELWLATDPDREGEAISWHLAELLREKNALKNKPVKRVVFYEITQREVQKAIQNPREISADLVNAQQARRALDYLVGFNLSPLLWRKVQPGLSAGRVQSPALRLICERELEIRAFVPREYWSMEAAVEKDAQAFTARLVEFDGRKVEQFTLNNVVGAMAAKSVLLKAANGELVVGTVDKKQRRRNPAPPFTTSTLQQEANRKLGFAASRTMRAAQQLYEGIDIGGETVGLITYMRTDSVNLAQDALTEIRQVIPQQFGAKALPPEPRYYKTKSKNAQEAHEAVRPTAAARLPKDIARYLAPDQAKLYELIWKRTVASQMEQALFDTVTVELRAGEAPAGARGAHAFRASGSTLIEPGFIAAYTQSFDTPSGKEDDDDDKRLPALQVGDRVKLADLIADQHFTEPPPRYTEASLVKTLEEYDIGRPSTYASIISTLQARDYVRLEGKAFSPTDVGLIVNKFLTDHFTQYVDYEFTANLEDELDAVSRGEMQWKPLLASFWGSFKPRIDEKMELSRTEISEDRQLGIDPVSGRPVSARLGRYGPCVQIGRRDDEEKPRFASLRANQRIDTVTLEEALALFRLPRKLGFLPDGDEVEVNIGRFGPYVRYGKKFVSLKKDDDPYTVEMPRAIELIEQKAAALEAATIVKFGDSGIRIVKGRFGPYITDGSRRARIPKGREPEALSVFECEAYLAEAEAAAPKKGGRKGATKKAASKTVAADAKPKAVKKVAKKAVRKAAGKATKKAVKKAAKKTA</sequence>
<dbReference type="InterPro" id="IPR013825">
    <property type="entry name" value="Topo_IA_cen_sub2"/>
</dbReference>
<dbReference type="NCBIfam" id="TIGR01051">
    <property type="entry name" value="topA_bact"/>
    <property type="match status" value="1"/>
</dbReference>
<gene>
    <name evidence="8" type="primary">topA</name>
    <name evidence="11" type="ORF">G7Y85_08275</name>
</gene>
<name>A0A6M2BQM4_9GAMM</name>
<dbReference type="Proteomes" id="UP000472676">
    <property type="component" value="Unassembled WGS sequence"/>
</dbReference>
<dbReference type="InterPro" id="IPR023406">
    <property type="entry name" value="Topo_IA_AS"/>
</dbReference>
<dbReference type="GO" id="GO:0006265">
    <property type="term" value="P:DNA topological change"/>
    <property type="evidence" value="ECO:0007669"/>
    <property type="project" value="UniProtKB-UniRule"/>
</dbReference>
<keyword evidence="5 8" id="KW-0799">Topoisomerase</keyword>
<dbReference type="Pfam" id="PF01131">
    <property type="entry name" value="Topoisom_bac"/>
    <property type="match status" value="1"/>
</dbReference>
<feature type="domain" description="Topo IA-type catalytic" evidence="10">
    <location>
        <begin position="133"/>
        <end position="580"/>
    </location>
</feature>
<dbReference type="Pfam" id="PF01751">
    <property type="entry name" value="Toprim"/>
    <property type="match status" value="1"/>
</dbReference>
<feature type="site" description="Interaction with DNA" evidence="8">
    <location>
        <position position="144"/>
    </location>
</feature>
<dbReference type="InterPro" id="IPR013497">
    <property type="entry name" value="Topo_IA_cen"/>
</dbReference>
<dbReference type="InterPro" id="IPR023405">
    <property type="entry name" value="Topo_IA_core_domain"/>
</dbReference>
<keyword evidence="12" id="KW-1185">Reference proteome</keyword>
<dbReference type="Gene3D" id="3.40.50.140">
    <property type="match status" value="1"/>
</dbReference>
<dbReference type="CDD" id="cd03363">
    <property type="entry name" value="TOPRIM_TopoIA_TopoI"/>
    <property type="match status" value="1"/>
</dbReference>
<dbReference type="Gene3D" id="1.10.290.10">
    <property type="entry name" value="Topoisomerase I, domain 4"/>
    <property type="match status" value="1"/>
</dbReference>
<dbReference type="InterPro" id="IPR000380">
    <property type="entry name" value="Topo_IA"/>
</dbReference>
<protein>
    <recommendedName>
        <fullName evidence="8">DNA topoisomerase 1</fullName>
        <ecNumber evidence="8">5.6.2.1</ecNumber>
    </recommendedName>
    <alternativeName>
        <fullName evidence="8">DNA topoisomerase I</fullName>
    </alternativeName>
</protein>
<dbReference type="EMBL" id="JAAMOW010000004">
    <property type="protein sequence ID" value="NGY04758.1"/>
    <property type="molecule type" value="Genomic_DNA"/>
</dbReference>
<feature type="site" description="Interaction with DNA" evidence="8">
    <location>
        <position position="309"/>
    </location>
</feature>
<accession>A0A6M2BQM4</accession>
<dbReference type="EC" id="5.6.2.1" evidence="8"/>
<comment type="similarity">
    <text evidence="2 8">Belongs to the type IA topoisomerase family.</text>
</comment>
<dbReference type="PROSITE" id="PS00396">
    <property type="entry name" value="TOPO_IA_1"/>
    <property type="match status" value="1"/>
</dbReference>
<dbReference type="InterPro" id="IPR005733">
    <property type="entry name" value="TopoI_bac-type"/>
</dbReference>
<evidence type="ECO:0000256" key="5">
    <source>
        <dbReference type="ARBA" id="ARBA00023029"/>
    </source>
</evidence>
<feature type="site" description="Interaction with DNA" evidence="8">
    <location>
        <position position="33"/>
    </location>
</feature>
<dbReference type="InterPro" id="IPR013826">
    <property type="entry name" value="Topo_IA_cen_sub3"/>
</dbReference>
<evidence type="ECO:0000313" key="12">
    <source>
        <dbReference type="Proteomes" id="UP000472676"/>
    </source>
</evidence>
<dbReference type="InterPro" id="IPR006171">
    <property type="entry name" value="TOPRIM_dom"/>
</dbReference>
<dbReference type="InterPro" id="IPR028612">
    <property type="entry name" value="Topoisom_1_IA"/>
</dbReference>
<dbReference type="SMART" id="SM00437">
    <property type="entry name" value="TOP1Ac"/>
    <property type="match status" value="1"/>
</dbReference>
<dbReference type="NCBIfam" id="NF006451">
    <property type="entry name" value="PRK08780.1"/>
    <property type="match status" value="1"/>
</dbReference>
<dbReference type="PROSITE" id="PS50880">
    <property type="entry name" value="TOPRIM"/>
    <property type="match status" value="1"/>
</dbReference>
<dbReference type="Gene3D" id="1.10.460.10">
    <property type="entry name" value="Topoisomerase I, domain 2"/>
    <property type="match status" value="1"/>
</dbReference>
<dbReference type="Pfam" id="PF13368">
    <property type="entry name" value="Toprim_C_rpt"/>
    <property type="match status" value="3"/>
</dbReference>
<evidence type="ECO:0000256" key="4">
    <source>
        <dbReference type="ARBA" id="ARBA00022842"/>
    </source>
</evidence>
<dbReference type="RefSeq" id="WP_166254783.1">
    <property type="nucleotide sequence ID" value="NZ_JAAMOW010000004.1"/>
</dbReference>
<feature type="site" description="Interaction with DNA" evidence="8">
    <location>
        <position position="159"/>
    </location>
</feature>
<dbReference type="SMART" id="SM00436">
    <property type="entry name" value="TOP1Bc"/>
    <property type="match status" value="1"/>
</dbReference>